<feature type="transmembrane region" description="Helical" evidence="6">
    <location>
        <begin position="89"/>
        <end position="114"/>
    </location>
</feature>
<dbReference type="AlphaFoldDB" id="A0A4X2KQ79"/>
<dbReference type="RefSeq" id="XP_027731520.1">
    <property type="nucleotide sequence ID" value="XM_027875719.1"/>
</dbReference>
<dbReference type="Ensembl" id="ENSVURT00010016324.1">
    <property type="protein sequence ID" value="ENSVURP00010014339.1"/>
    <property type="gene ID" value="ENSVURG00010011026.1"/>
</dbReference>
<keyword evidence="8" id="KW-1185">Reference proteome</keyword>
<feature type="transmembrane region" description="Helical" evidence="6">
    <location>
        <begin position="48"/>
        <end position="68"/>
    </location>
</feature>
<dbReference type="GeneID" id="114052929"/>
<dbReference type="RefSeq" id="XP_027731518.1">
    <property type="nucleotide sequence ID" value="XM_027875717.1"/>
</dbReference>
<feature type="transmembrane region" description="Helical" evidence="6">
    <location>
        <begin position="12"/>
        <end position="36"/>
    </location>
</feature>
<keyword evidence="4 6" id="KW-1133">Transmembrane helix</keyword>
<evidence type="ECO:0000256" key="6">
    <source>
        <dbReference type="SAM" id="Phobius"/>
    </source>
</evidence>
<evidence type="ECO:0000256" key="5">
    <source>
        <dbReference type="ARBA" id="ARBA00023136"/>
    </source>
</evidence>
<evidence type="ECO:0000256" key="2">
    <source>
        <dbReference type="ARBA" id="ARBA00006193"/>
    </source>
</evidence>
<accession>A0A4X2KQ79</accession>
<protein>
    <recommendedName>
        <fullName evidence="9">Transmembrane 4 L6 family member 4</fullName>
    </recommendedName>
</protein>
<dbReference type="OrthoDB" id="9449742at2759"/>
<dbReference type="OMA" id="PWHLSIF"/>
<reference evidence="7" key="3">
    <citation type="submission" date="2025-09" db="UniProtKB">
        <authorList>
            <consortium name="Ensembl"/>
        </authorList>
    </citation>
    <scope>IDENTIFICATION</scope>
</reference>
<dbReference type="GO" id="GO:0016020">
    <property type="term" value="C:membrane"/>
    <property type="evidence" value="ECO:0007669"/>
    <property type="project" value="UniProtKB-SubCell"/>
</dbReference>
<proteinExistence type="inferred from homology"/>
<gene>
    <name evidence="7" type="primary">LOC114052929</name>
</gene>
<dbReference type="RefSeq" id="XP_027731517.1">
    <property type="nucleotide sequence ID" value="XM_027875716.1"/>
</dbReference>
<evidence type="ECO:0000313" key="7">
    <source>
        <dbReference type="Ensembl" id="ENSVURP00010014339.1"/>
    </source>
</evidence>
<evidence type="ECO:0000256" key="1">
    <source>
        <dbReference type="ARBA" id="ARBA00004141"/>
    </source>
</evidence>
<dbReference type="PANTHER" id="PTHR14198:SF15">
    <property type="entry name" value="TRANSMEMBRANE 4 L6 FAMILY MEMBER 4"/>
    <property type="match status" value="1"/>
</dbReference>
<evidence type="ECO:0000256" key="4">
    <source>
        <dbReference type="ARBA" id="ARBA00022989"/>
    </source>
</evidence>
<dbReference type="PANTHER" id="PTHR14198">
    <property type="entry name" value="TRANSMEMBRANE 4 L6 FAMILY MEMBER 1-RELATED"/>
    <property type="match status" value="1"/>
</dbReference>
<evidence type="ECO:0008006" key="9">
    <source>
        <dbReference type="Google" id="ProtNLM"/>
    </source>
</evidence>
<dbReference type="RefSeq" id="XP_027731519.1">
    <property type="nucleotide sequence ID" value="XM_027875718.1"/>
</dbReference>
<name>A0A4X2KQ79_VOMUR</name>
<comment type="similarity">
    <text evidence="2">Belongs to the L6 tetraspanin family.</text>
</comment>
<sequence length="198" mass="22084">MCSSEYTQCLGLALLPLAMTSIFLNSLLFFPGMQLVSTDKIPDEAWEFGGFLGSGILIFFPAVVYLRLKNFDCWGCFNHPACGRSFSNFNSVIFSSVGILGSAYGLFTALFAIYRGPKCFVGADKWEYPFHKGNYLVDLKFWKDCKSPPHIVPWHLSIFIIQGLVSSIELVICTGELISGLLGTVFVSEKCPWAYREV</sequence>
<dbReference type="InterPro" id="IPR008661">
    <property type="entry name" value="L6_membrane"/>
</dbReference>
<comment type="subcellular location">
    <subcellularLocation>
        <location evidence="1">Membrane</location>
        <topology evidence="1">Multi-pass membrane protein</topology>
    </subcellularLocation>
</comment>
<keyword evidence="3 6" id="KW-0812">Transmembrane</keyword>
<keyword evidence="5 6" id="KW-0472">Membrane</keyword>
<dbReference type="GeneTree" id="ENSGT01030000234590"/>
<evidence type="ECO:0000313" key="8">
    <source>
        <dbReference type="Proteomes" id="UP000314987"/>
    </source>
</evidence>
<reference evidence="7" key="2">
    <citation type="submission" date="2025-08" db="UniProtKB">
        <authorList>
            <consortium name="Ensembl"/>
        </authorList>
    </citation>
    <scope>IDENTIFICATION</scope>
</reference>
<reference evidence="8" key="1">
    <citation type="submission" date="2018-12" db="EMBL/GenBank/DDBJ databases">
        <authorList>
            <person name="Yazar S."/>
        </authorList>
    </citation>
    <scope>NUCLEOTIDE SEQUENCE [LARGE SCALE GENOMIC DNA]</scope>
</reference>
<evidence type="ECO:0000256" key="3">
    <source>
        <dbReference type="ARBA" id="ARBA00022692"/>
    </source>
</evidence>
<organism evidence="7 8">
    <name type="scientific">Vombatus ursinus</name>
    <name type="common">Common wombat</name>
    <dbReference type="NCBI Taxonomy" id="29139"/>
    <lineage>
        <taxon>Eukaryota</taxon>
        <taxon>Metazoa</taxon>
        <taxon>Chordata</taxon>
        <taxon>Craniata</taxon>
        <taxon>Vertebrata</taxon>
        <taxon>Euteleostomi</taxon>
        <taxon>Mammalia</taxon>
        <taxon>Metatheria</taxon>
        <taxon>Diprotodontia</taxon>
        <taxon>Vombatidae</taxon>
        <taxon>Vombatus</taxon>
    </lineage>
</organism>
<dbReference type="Pfam" id="PF05805">
    <property type="entry name" value="L6_membrane"/>
    <property type="match status" value="1"/>
</dbReference>
<dbReference type="STRING" id="29139.ENSVURP00010014339"/>
<dbReference type="Proteomes" id="UP000314987">
    <property type="component" value="Unassembled WGS sequence"/>
</dbReference>